<name>A0AAV0YDH1_9HEMI</name>
<evidence type="ECO:0000313" key="1">
    <source>
        <dbReference type="EMBL" id="CAI6377637.1"/>
    </source>
</evidence>
<gene>
    <name evidence="1" type="ORF">MEUPH1_LOCUS30866</name>
</gene>
<keyword evidence="2" id="KW-1185">Reference proteome</keyword>
<comment type="caution">
    <text evidence="1">The sequence shown here is derived from an EMBL/GenBank/DDBJ whole genome shotgun (WGS) entry which is preliminary data.</text>
</comment>
<reference evidence="1 2" key="1">
    <citation type="submission" date="2023-01" db="EMBL/GenBank/DDBJ databases">
        <authorList>
            <person name="Whitehead M."/>
        </authorList>
    </citation>
    <scope>NUCLEOTIDE SEQUENCE [LARGE SCALE GENOMIC DNA]</scope>
</reference>
<proteinExistence type="predicted"/>
<organism evidence="1 2">
    <name type="scientific">Macrosiphum euphorbiae</name>
    <name type="common">potato aphid</name>
    <dbReference type="NCBI Taxonomy" id="13131"/>
    <lineage>
        <taxon>Eukaryota</taxon>
        <taxon>Metazoa</taxon>
        <taxon>Ecdysozoa</taxon>
        <taxon>Arthropoda</taxon>
        <taxon>Hexapoda</taxon>
        <taxon>Insecta</taxon>
        <taxon>Pterygota</taxon>
        <taxon>Neoptera</taxon>
        <taxon>Paraneoptera</taxon>
        <taxon>Hemiptera</taxon>
        <taxon>Sternorrhyncha</taxon>
        <taxon>Aphidomorpha</taxon>
        <taxon>Aphidoidea</taxon>
        <taxon>Aphididae</taxon>
        <taxon>Macrosiphini</taxon>
        <taxon>Macrosiphum</taxon>
    </lineage>
</organism>
<dbReference type="EMBL" id="CARXXK010001805">
    <property type="protein sequence ID" value="CAI6377637.1"/>
    <property type="molecule type" value="Genomic_DNA"/>
</dbReference>
<dbReference type="PANTHER" id="PTHR33053">
    <property type="entry name" value="PROTEIN, PUTATIVE-RELATED"/>
    <property type="match status" value="1"/>
</dbReference>
<protein>
    <submittedName>
        <fullName evidence="1">Uncharacterized protein</fullName>
    </submittedName>
</protein>
<accession>A0AAV0YDH1</accession>
<evidence type="ECO:0000313" key="2">
    <source>
        <dbReference type="Proteomes" id="UP001160148"/>
    </source>
</evidence>
<dbReference type="AlphaFoldDB" id="A0AAV0YDH1"/>
<sequence length="108" mass="11993">MSYLIKNGLNINGKIFMFELSQVVCDAPAKAFILNVKVHNAYHGCSSCIDEGSFINNRMSFNNLNSSLRTDKSFRDKSDEDCNGHVLSITEVSINSFSLLCGYPCKSI</sequence>
<dbReference type="Proteomes" id="UP001160148">
    <property type="component" value="Unassembled WGS sequence"/>
</dbReference>